<keyword evidence="1" id="KW-0472">Membrane</keyword>
<dbReference type="SUPFAM" id="SSF54106">
    <property type="entry name" value="LysM domain"/>
    <property type="match status" value="2"/>
</dbReference>
<accession>A0A1G2A7B0</accession>
<dbReference type="Proteomes" id="UP000178315">
    <property type="component" value="Unassembled WGS sequence"/>
</dbReference>
<feature type="domain" description="LysM" evidence="2">
    <location>
        <begin position="222"/>
        <end position="266"/>
    </location>
</feature>
<dbReference type="Gene3D" id="2.70.70.10">
    <property type="entry name" value="Glucose Permease (Domain IIA)"/>
    <property type="match status" value="1"/>
</dbReference>
<name>A0A1G2A7B0_9BACT</name>
<evidence type="ECO:0000313" key="3">
    <source>
        <dbReference type="EMBL" id="OGY72734.1"/>
    </source>
</evidence>
<evidence type="ECO:0000259" key="2">
    <source>
        <dbReference type="PROSITE" id="PS51782"/>
    </source>
</evidence>
<dbReference type="Pfam" id="PF01476">
    <property type="entry name" value="LysM"/>
    <property type="match status" value="2"/>
</dbReference>
<organism evidence="3 4">
    <name type="scientific">Candidatus Jacksonbacteria bacterium RIFCSPLOWO2_02_FULL_44_20</name>
    <dbReference type="NCBI Taxonomy" id="1798460"/>
    <lineage>
        <taxon>Bacteria</taxon>
        <taxon>Candidatus Jacksoniibacteriota</taxon>
    </lineage>
</organism>
<evidence type="ECO:0000313" key="4">
    <source>
        <dbReference type="Proteomes" id="UP000178315"/>
    </source>
</evidence>
<sequence>MPSYHKTYRTFRQKRSLGAKRFRVLPLMAFIGILIVDSIFFILKIARKFALIIILNSVPAMQIIAQGIFHLIILPIYGFILVLNRKQRAFFVSHSNKLFFLFTNRYVSHTVAVLVILITIAQNISIRTLRAEDFWTKSILPKLSPGQITFEESREEEIVIPNLSLGEATQETEFPPAVTPRTPQAAPSAEPSSILLSEDGAVITKPDIAETFDTPKPRERVITYNVLPEDTIYGIAEKFNISVNTVLWSNKLSARSIIRPGDEIIILPVTGVLHIVKSGQTISSIAALYSVPKDDIIEVNHLNDDGAIQIGVSLLIPDGHPPAIPAPKRRPTTTVPEFALDRGAGSGGFLWPTVCRRITQYFMGWRHTGVDIACEMGANVYASEEGTVEKAGFNRGGYGNHIILKHSDGSKTLYAHLKAGGILVSPGEYVKKGQVIGLMGSTGRSTGAHLHFEIIINGTRVNPFNRL</sequence>
<comment type="caution">
    <text evidence="3">The sequence shown here is derived from an EMBL/GenBank/DDBJ whole genome shotgun (WGS) entry which is preliminary data.</text>
</comment>
<dbReference type="GO" id="GO:0004222">
    <property type="term" value="F:metalloendopeptidase activity"/>
    <property type="evidence" value="ECO:0007669"/>
    <property type="project" value="TreeGrafter"/>
</dbReference>
<keyword evidence="1" id="KW-1133">Transmembrane helix</keyword>
<dbReference type="SUPFAM" id="SSF51261">
    <property type="entry name" value="Duplicated hybrid motif"/>
    <property type="match status" value="1"/>
</dbReference>
<proteinExistence type="predicted"/>
<feature type="transmembrane region" description="Helical" evidence="1">
    <location>
        <begin position="21"/>
        <end position="43"/>
    </location>
</feature>
<dbReference type="InterPro" id="IPR050570">
    <property type="entry name" value="Cell_wall_metabolism_enzyme"/>
</dbReference>
<dbReference type="CDD" id="cd12797">
    <property type="entry name" value="M23_peptidase"/>
    <property type="match status" value="1"/>
</dbReference>
<feature type="transmembrane region" description="Helical" evidence="1">
    <location>
        <begin position="63"/>
        <end position="83"/>
    </location>
</feature>
<dbReference type="PROSITE" id="PS51782">
    <property type="entry name" value="LYSM"/>
    <property type="match status" value="2"/>
</dbReference>
<dbReference type="Gene3D" id="3.10.350.10">
    <property type="entry name" value="LysM domain"/>
    <property type="match status" value="2"/>
</dbReference>
<gene>
    <name evidence="3" type="ORF">A3H61_05125</name>
</gene>
<dbReference type="InterPro" id="IPR016047">
    <property type="entry name" value="M23ase_b-sheet_dom"/>
</dbReference>
<dbReference type="SMART" id="SM00257">
    <property type="entry name" value="LysM"/>
    <property type="match status" value="2"/>
</dbReference>
<dbReference type="PANTHER" id="PTHR21666">
    <property type="entry name" value="PEPTIDASE-RELATED"/>
    <property type="match status" value="1"/>
</dbReference>
<feature type="domain" description="LysM" evidence="2">
    <location>
        <begin position="272"/>
        <end position="316"/>
    </location>
</feature>
<dbReference type="PANTHER" id="PTHR21666:SF270">
    <property type="entry name" value="MUREIN HYDROLASE ACTIVATOR ENVC"/>
    <property type="match status" value="1"/>
</dbReference>
<dbReference type="AlphaFoldDB" id="A0A1G2A7B0"/>
<feature type="transmembrane region" description="Helical" evidence="1">
    <location>
        <begin position="104"/>
        <end position="121"/>
    </location>
</feature>
<dbReference type="CDD" id="cd00118">
    <property type="entry name" value="LysM"/>
    <property type="match status" value="2"/>
</dbReference>
<dbReference type="EMBL" id="MHJU01000024">
    <property type="protein sequence ID" value="OGY72734.1"/>
    <property type="molecule type" value="Genomic_DNA"/>
</dbReference>
<evidence type="ECO:0000256" key="1">
    <source>
        <dbReference type="SAM" id="Phobius"/>
    </source>
</evidence>
<reference evidence="3 4" key="1">
    <citation type="journal article" date="2016" name="Nat. Commun.">
        <title>Thousands of microbial genomes shed light on interconnected biogeochemical processes in an aquifer system.</title>
        <authorList>
            <person name="Anantharaman K."/>
            <person name="Brown C.T."/>
            <person name="Hug L.A."/>
            <person name="Sharon I."/>
            <person name="Castelle C.J."/>
            <person name="Probst A.J."/>
            <person name="Thomas B.C."/>
            <person name="Singh A."/>
            <person name="Wilkins M.J."/>
            <person name="Karaoz U."/>
            <person name="Brodie E.L."/>
            <person name="Williams K.H."/>
            <person name="Hubbard S.S."/>
            <person name="Banfield J.F."/>
        </authorList>
    </citation>
    <scope>NUCLEOTIDE SEQUENCE [LARGE SCALE GENOMIC DNA]</scope>
</reference>
<keyword evidence="1" id="KW-0812">Transmembrane</keyword>
<protein>
    <recommendedName>
        <fullName evidence="2">LysM domain-containing protein</fullName>
    </recommendedName>
</protein>
<dbReference type="Pfam" id="PF01551">
    <property type="entry name" value="Peptidase_M23"/>
    <property type="match status" value="1"/>
</dbReference>
<dbReference type="InterPro" id="IPR036779">
    <property type="entry name" value="LysM_dom_sf"/>
</dbReference>
<dbReference type="InterPro" id="IPR011055">
    <property type="entry name" value="Dup_hybrid_motif"/>
</dbReference>
<dbReference type="InterPro" id="IPR018392">
    <property type="entry name" value="LysM"/>
</dbReference>